<keyword evidence="3" id="KW-1185">Reference proteome</keyword>
<proteinExistence type="predicted"/>
<feature type="compositionally biased region" description="Low complexity" evidence="1">
    <location>
        <begin position="92"/>
        <end position="112"/>
    </location>
</feature>
<sequence length="170" mass="17928">MWVHKAVEEEDEEPCWAGRRRPSDVCVGCGAAATFTSVPCGAAGRQQVGGTDELGESARVVNGAAPSKRNLVEWLRPETPPTLRSPPPSAGPPHTAAAETRSAAGRSGSARRTQTFCNISDEAATRCLDVPRPRYTLRGEGPSPIRGTDNRNSSPSASRLIAGPRCHNSG</sequence>
<dbReference type="Proteomes" id="UP000324222">
    <property type="component" value="Unassembled WGS sequence"/>
</dbReference>
<evidence type="ECO:0000313" key="2">
    <source>
        <dbReference type="EMBL" id="MPC62988.1"/>
    </source>
</evidence>
<reference evidence="2 3" key="1">
    <citation type="submission" date="2019-05" db="EMBL/GenBank/DDBJ databases">
        <title>Another draft genome of Portunus trituberculatus and its Hox gene families provides insights of decapod evolution.</title>
        <authorList>
            <person name="Jeong J.-H."/>
            <person name="Song I."/>
            <person name="Kim S."/>
            <person name="Choi T."/>
            <person name="Kim D."/>
            <person name="Ryu S."/>
            <person name="Kim W."/>
        </authorList>
    </citation>
    <scope>NUCLEOTIDE SEQUENCE [LARGE SCALE GENOMIC DNA]</scope>
    <source>
        <tissue evidence="2">Muscle</tissue>
    </source>
</reference>
<feature type="compositionally biased region" description="Pro residues" evidence="1">
    <location>
        <begin position="78"/>
        <end position="91"/>
    </location>
</feature>
<protein>
    <submittedName>
        <fullName evidence="2">Uncharacterized protein</fullName>
    </submittedName>
</protein>
<feature type="region of interest" description="Disordered" evidence="1">
    <location>
        <begin position="129"/>
        <end position="170"/>
    </location>
</feature>
<organism evidence="2 3">
    <name type="scientific">Portunus trituberculatus</name>
    <name type="common">Swimming crab</name>
    <name type="synonym">Neptunus trituberculatus</name>
    <dbReference type="NCBI Taxonomy" id="210409"/>
    <lineage>
        <taxon>Eukaryota</taxon>
        <taxon>Metazoa</taxon>
        <taxon>Ecdysozoa</taxon>
        <taxon>Arthropoda</taxon>
        <taxon>Crustacea</taxon>
        <taxon>Multicrustacea</taxon>
        <taxon>Malacostraca</taxon>
        <taxon>Eumalacostraca</taxon>
        <taxon>Eucarida</taxon>
        <taxon>Decapoda</taxon>
        <taxon>Pleocyemata</taxon>
        <taxon>Brachyura</taxon>
        <taxon>Eubrachyura</taxon>
        <taxon>Portunoidea</taxon>
        <taxon>Portunidae</taxon>
        <taxon>Portuninae</taxon>
        <taxon>Portunus</taxon>
    </lineage>
</organism>
<feature type="region of interest" description="Disordered" evidence="1">
    <location>
        <begin position="76"/>
        <end position="112"/>
    </location>
</feature>
<evidence type="ECO:0000256" key="1">
    <source>
        <dbReference type="SAM" id="MobiDB-lite"/>
    </source>
</evidence>
<dbReference type="AlphaFoldDB" id="A0A5B7H1D1"/>
<comment type="caution">
    <text evidence="2">The sequence shown here is derived from an EMBL/GenBank/DDBJ whole genome shotgun (WGS) entry which is preliminary data.</text>
</comment>
<dbReference type="EMBL" id="VSRR010020301">
    <property type="protein sequence ID" value="MPC62988.1"/>
    <property type="molecule type" value="Genomic_DNA"/>
</dbReference>
<name>A0A5B7H1D1_PORTR</name>
<accession>A0A5B7H1D1</accession>
<gene>
    <name evidence="2" type="ORF">E2C01_057082</name>
</gene>
<evidence type="ECO:0000313" key="3">
    <source>
        <dbReference type="Proteomes" id="UP000324222"/>
    </source>
</evidence>